<dbReference type="GO" id="GO:0006695">
    <property type="term" value="P:cholesterol biosynthetic process"/>
    <property type="evidence" value="ECO:0007669"/>
    <property type="project" value="UniProtKB-KW"/>
</dbReference>
<proteinExistence type="predicted"/>
<keyword evidence="4" id="KW-0963">Cytoplasm</keyword>
<keyword evidence="14" id="KW-0443">Lipid metabolism</keyword>
<keyword evidence="10" id="KW-0152">Cholesterol biosynthesis</keyword>
<dbReference type="GO" id="GO:0005829">
    <property type="term" value="C:cytosol"/>
    <property type="evidence" value="ECO:0007669"/>
    <property type="project" value="UniProtKB-SubCell"/>
</dbReference>
<evidence type="ECO:0000256" key="13">
    <source>
        <dbReference type="ARBA" id="ARBA00023011"/>
    </source>
</evidence>
<evidence type="ECO:0000256" key="7">
    <source>
        <dbReference type="ARBA" id="ARBA00022679"/>
    </source>
</evidence>
<dbReference type="GO" id="GO:0005524">
    <property type="term" value="F:ATP binding"/>
    <property type="evidence" value="ECO:0007669"/>
    <property type="project" value="UniProtKB-KW"/>
</dbReference>
<protein>
    <recommendedName>
        <fullName evidence="17">Phosphomevalonate kinase</fullName>
        <ecNumber evidence="3">2.7.4.2</ecNumber>
    </recommendedName>
</protein>
<keyword evidence="5" id="KW-0444">Lipid biosynthesis</keyword>
<evidence type="ECO:0000256" key="3">
    <source>
        <dbReference type="ARBA" id="ARBA00012958"/>
    </source>
</evidence>
<evidence type="ECO:0000256" key="11">
    <source>
        <dbReference type="ARBA" id="ARBA00022840"/>
    </source>
</evidence>
<accession>A0A8E0S1I8</accession>
<evidence type="ECO:0000256" key="12">
    <source>
        <dbReference type="ARBA" id="ARBA00022955"/>
    </source>
</evidence>
<evidence type="ECO:0000313" key="18">
    <source>
        <dbReference type="EMBL" id="KAA0196570.1"/>
    </source>
</evidence>
<keyword evidence="8" id="KW-0547">Nucleotide-binding</keyword>
<evidence type="ECO:0000256" key="6">
    <source>
        <dbReference type="ARBA" id="ARBA00022548"/>
    </source>
</evidence>
<evidence type="ECO:0000256" key="14">
    <source>
        <dbReference type="ARBA" id="ARBA00023098"/>
    </source>
</evidence>
<evidence type="ECO:0000256" key="16">
    <source>
        <dbReference type="ARBA" id="ARBA00023221"/>
    </source>
</evidence>
<evidence type="ECO:0000256" key="17">
    <source>
        <dbReference type="ARBA" id="ARBA00034549"/>
    </source>
</evidence>
<keyword evidence="15" id="KW-1207">Sterol metabolism</keyword>
<dbReference type="Pfam" id="PF04275">
    <property type="entry name" value="P-mevalo_kinase"/>
    <property type="match status" value="1"/>
</dbReference>
<comment type="pathway">
    <text evidence="2">Isoprenoid biosynthesis; isopentenyl diphosphate biosynthesis via mevalonate pathway; isopentenyl diphosphate from (R)-mevalonate: step 2/3.</text>
</comment>
<dbReference type="EMBL" id="LUCM01002935">
    <property type="protein sequence ID" value="KAA0196570.1"/>
    <property type="molecule type" value="Genomic_DNA"/>
</dbReference>
<comment type="subcellular location">
    <subcellularLocation>
        <location evidence="1">Cytoplasm</location>
        <location evidence="1">Cytosol</location>
    </subcellularLocation>
</comment>
<evidence type="ECO:0000256" key="9">
    <source>
        <dbReference type="ARBA" id="ARBA00022777"/>
    </source>
</evidence>
<organism evidence="18 19">
    <name type="scientific">Fasciolopsis buskii</name>
    <dbReference type="NCBI Taxonomy" id="27845"/>
    <lineage>
        <taxon>Eukaryota</taxon>
        <taxon>Metazoa</taxon>
        <taxon>Spiralia</taxon>
        <taxon>Lophotrochozoa</taxon>
        <taxon>Platyhelminthes</taxon>
        <taxon>Trematoda</taxon>
        <taxon>Digenea</taxon>
        <taxon>Plagiorchiida</taxon>
        <taxon>Echinostomata</taxon>
        <taxon>Echinostomatoidea</taxon>
        <taxon>Fasciolidae</taxon>
        <taxon>Fasciolopsis</taxon>
    </lineage>
</organism>
<evidence type="ECO:0000256" key="15">
    <source>
        <dbReference type="ARBA" id="ARBA00023166"/>
    </source>
</evidence>
<evidence type="ECO:0000256" key="1">
    <source>
        <dbReference type="ARBA" id="ARBA00004514"/>
    </source>
</evidence>
<evidence type="ECO:0000256" key="8">
    <source>
        <dbReference type="ARBA" id="ARBA00022741"/>
    </source>
</evidence>
<dbReference type="EC" id="2.7.4.2" evidence="3"/>
<keyword evidence="19" id="KW-1185">Reference proteome</keyword>
<dbReference type="UniPathway" id="UPA00057">
    <property type="reaction ID" value="UER00099"/>
</dbReference>
<evidence type="ECO:0000256" key="4">
    <source>
        <dbReference type="ARBA" id="ARBA00022490"/>
    </source>
</evidence>
<evidence type="ECO:0000256" key="10">
    <source>
        <dbReference type="ARBA" id="ARBA00022778"/>
    </source>
</evidence>
<dbReference type="InterPro" id="IPR027417">
    <property type="entry name" value="P-loop_NTPase"/>
</dbReference>
<dbReference type="AlphaFoldDB" id="A0A8E0S1I8"/>
<dbReference type="Proteomes" id="UP000728185">
    <property type="component" value="Unassembled WGS sequence"/>
</dbReference>
<evidence type="ECO:0000313" key="19">
    <source>
        <dbReference type="Proteomes" id="UP000728185"/>
    </source>
</evidence>
<keyword evidence="9 18" id="KW-0418">Kinase</keyword>
<dbReference type="PANTHER" id="PTHR13101">
    <property type="entry name" value="PHOSPHOMEVALONATE KINASE"/>
    <property type="match status" value="1"/>
</dbReference>
<keyword evidence="11" id="KW-0067">ATP-binding</keyword>
<dbReference type="Gene3D" id="3.40.50.300">
    <property type="entry name" value="P-loop containing nucleotide triphosphate hydrolases"/>
    <property type="match status" value="1"/>
</dbReference>
<dbReference type="GO" id="GO:0004631">
    <property type="term" value="F:phosphomevalonate kinase activity"/>
    <property type="evidence" value="ECO:0007669"/>
    <property type="project" value="UniProtKB-EC"/>
</dbReference>
<evidence type="ECO:0000256" key="5">
    <source>
        <dbReference type="ARBA" id="ARBA00022516"/>
    </source>
</evidence>
<keyword evidence="16" id="KW-0753">Steroid metabolism</keyword>
<sequence length="195" mass="22647">VCVIISGKRKCGKDHTVHVLSEELNKRSLLHVVVHLSYPIKKRYAQLHGLDINELTTSGKYKEIYRKDMVRWSEKEKINDPHVFAREALQISLIPVHYATDVVLIADARRPYDLEYFVNLWGRSRCIITRVIASEATRKKRGWIFTNEIDDAETECALDDFTDFDLVINNDSDVESYHTDLLKAIQKIEDLRLCS</sequence>
<name>A0A8E0S1I8_9TREM</name>
<keyword evidence="6" id="KW-0153">Cholesterol metabolism</keyword>
<keyword evidence="7" id="KW-0808">Transferase</keyword>
<gene>
    <name evidence="18" type="ORF">FBUS_09818</name>
</gene>
<keyword evidence="12" id="KW-0752">Steroid biosynthesis</keyword>
<comment type="caution">
    <text evidence="18">The sequence shown here is derived from an EMBL/GenBank/DDBJ whole genome shotgun (WGS) entry which is preliminary data.</text>
</comment>
<dbReference type="OrthoDB" id="2401875at2759"/>
<evidence type="ECO:0000256" key="2">
    <source>
        <dbReference type="ARBA" id="ARBA00005017"/>
    </source>
</evidence>
<dbReference type="GO" id="GO:0019287">
    <property type="term" value="P:isopentenyl diphosphate biosynthetic process, mevalonate pathway"/>
    <property type="evidence" value="ECO:0007669"/>
    <property type="project" value="UniProtKB-UniPathway"/>
</dbReference>
<dbReference type="InterPro" id="IPR005919">
    <property type="entry name" value="Pmev_kin_anim"/>
</dbReference>
<keyword evidence="13" id="KW-0756">Sterol biosynthesis</keyword>
<feature type="non-terminal residue" evidence="18">
    <location>
        <position position="1"/>
    </location>
</feature>
<dbReference type="PANTHER" id="PTHR13101:SF1">
    <property type="entry name" value="PHOSPHOMEVALONATE KINASE"/>
    <property type="match status" value="1"/>
</dbReference>
<reference evidence="18" key="1">
    <citation type="submission" date="2019-05" db="EMBL/GenBank/DDBJ databases">
        <title>Annotation for the trematode Fasciolopsis buski.</title>
        <authorList>
            <person name="Choi Y.-J."/>
        </authorList>
    </citation>
    <scope>NUCLEOTIDE SEQUENCE</scope>
    <source>
        <strain evidence="18">HT</strain>
        <tissue evidence="18">Whole worm</tissue>
    </source>
</reference>